<dbReference type="AlphaFoldDB" id="A0A699WZI4"/>
<reference evidence="1" key="1">
    <citation type="journal article" date="2019" name="Sci. Rep.">
        <title>Draft genome of Tanacetum cinerariifolium, the natural source of mosquito coil.</title>
        <authorList>
            <person name="Yamashiro T."/>
            <person name="Shiraishi A."/>
            <person name="Satake H."/>
            <person name="Nakayama K."/>
        </authorList>
    </citation>
    <scope>NUCLEOTIDE SEQUENCE</scope>
</reference>
<comment type="caution">
    <text evidence="1">The sequence shown here is derived from an EMBL/GenBank/DDBJ whole genome shotgun (WGS) entry which is preliminary data.</text>
</comment>
<organism evidence="1">
    <name type="scientific">Tanacetum cinerariifolium</name>
    <name type="common">Dalmatian daisy</name>
    <name type="synonym">Chrysanthemum cinerariifolium</name>
    <dbReference type="NCBI Taxonomy" id="118510"/>
    <lineage>
        <taxon>Eukaryota</taxon>
        <taxon>Viridiplantae</taxon>
        <taxon>Streptophyta</taxon>
        <taxon>Embryophyta</taxon>
        <taxon>Tracheophyta</taxon>
        <taxon>Spermatophyta</taxon>
        <taxon>Magnoliopsida</taxon>
        <taxon>eudicotyledons</taxon>
        <taxon>Gunneridae</taxon>
        <taxon>Pentapetalae</taxon>
        <taxon>asterids</taxon>
        <taxon>campanulids</taxon>
        <taxon>Asterales</taxon>
        <taxon>Asteraceae</taxon>
        <taxon>Asteroideae</taxon>
        <taxon>Anthemideae</taxon>
        <taxon>Anthemidinae</taxon>
        <taxon>Tanacetum</taxon>
    </lineage>
</organism>
<gene>
    <name evidence="1" type="ORF">Tci_924914</name>
</gene>
<sequence length="104" mass="11299">ASQLHDFLASLLSKPGAPNTYSATGTGYYTNAEYQVYKYYAQSMTGYRVGTTPSSDFALDVYSTVDKTAKRARVLVGVRLQQGTWYVKLNNLSALGLPTSGNLS</sequence>
<feature type="non-terminal residue" evidence="1">
    <location>
        <position position="1"/>
    </location>
</feature>
<proteinExistence type="predicted"/>
<dbReference type="EMBL" id="BKCJ011788271">
    <property type="protein sequence ID" value="GFD52945.1"/>
    <property type="molecule type" value="Genomic_DNA"/>
</dbReference>
<name>A0A699WZI4_TANCI</name>
<accession>A0A699WZI4</accession>
<evidence type="ECO:0000313" key="1">
    <source>
        <dbReference type="EMBL" id="GFD52945.1"/>
    </source>
</evidence>
<protein>
    <submittedName>
        <fullName evidence="1">Uncharacterized protein</fullName>
    </submittedName>
</protein>
<feature type="non-terminal residue" evidence="1">
    <location>
        <position position="104"/>
    </location>
</feature>